<evidence type="ECO:0000313" key="2">
    <source>
        <dbReference type="Proteomes" id="UP000026962"/>
    </source>
</evidence>
<accession>A0A0E0M5D2</accession>
<dbReference type="Gramene" id="OPUNC10G01560.1">
    <property type="protein sequence ID" value="OPUNC10G01560.1"/>
    <property type="gene ID" value="OPUNC10G01560"/>
</dbReference>
<dbReference type="EnsemblPlants" id="OPUNC10G01560.1">
    <property type="protein sequence ID" value="OPUNC10G01560.1"/>
    <property type="gene ID" value="OPUNC10G01560"/>
</dbReference>
<name>A0A0E0M5D2_ORYPU</name>
<proteinExistence type="predicted"/>
<dbReference type="Proteomes" id="UP000026962">
    <property type="component" value="Chromosome 10"/>
</dbReference>
<reference evidence="1" key="2">
    <citation type="submission" date="2018-05" db="EMBL/GenBank/DDBJ databases">
        <title>OpunRS2 (Oryza punctata Reference Sequence Version 2).</title>
        <authorList>
            <person name="Zhang J."/>
            <person name="Kudrna D."/>
            <person name="Lee S."/>
            <person name="Talag J."/>
            <person name="Welchert J."/>
            <person name="Wing R.A."/>
        </authorList>
    </citation>
    <scope>NUCLEOTIDE SEQUENCE [LARGE SCALE GENOMIC DNA]</scope>
</reference>
<organism evidence="1">
    <name type="scientific">Oryza punctata</name>
    <name type="common">Red rice</name>
    <dbReference type="NCBI Taxonomy" id="4537"/>
    <lineage>
        <taxon>Eukaryota</taxon>
        <taxon>Viridiplantae</taxon>
        <taxon>Streptophyta</taxon>
        <taxon>Embryophyta</taxon>
        <taxon>Tracheophyta</taxon>
        <taxon>Spermatophyta</taxon>
        <taxon>Magnoliopsida</taxon>
        <taxon>Liliopsida</taxon>
        <taxon>Poales</taxon>
        <taxon>Poaceae</taxon>
        <taxon>BOP clade</taxon>
        <taxon>Oryzoideae</taxon>
        <taxon>Oryzeae</taxon>
        <taxon>Oryzinae</taxon>
        <taxon>Oryza</taxon>
    </lineage>
</organism>
<sequence length="135" mass="15481">MATMDAVMWPSISSKPWCSTMLSTSWLRVAPKSYRSTPYPAQIIVSVSDTEKFQIPTKMPAKIGKTAGTMGPFIRVLTVEDIYEDGYAKWTQVITVHLDASYRVLVTFNDQSSYCLDEWNLEYIRARVWILEMKV</sequence>
<protein>
    <submittedName>
        <fullName evidence="1">Uncharacterized protein</fullName>
    </submittedName>
</protein>
<reference evidence="1" key="1">
    <citation type="submission" date="2015-04" db="UniProtKB">
        <authorList>
            <consortium name="EnsemblPlants"/>
        </authorList>
    </citation>
    <scope>IDENTIFICATION</scope>
</reference>
<dbReference type="HOGENOM" id="CLU_1889125_0_0_1"/>
<evidence type="ECO:0000313" key="1">
    <source>
        <dbReference type="EnsemblPlants" id="OPUNC10G01560.1"/>
    </source>
</evidence>
<dbReference type="AlphaFoldDB" id="A0A0E0M5D2"/>
<keyword evidence="2" id="KW-1185">Reference proteome</keyword>